<evidence type="ECO:0000256" key="6">
    <source>
        <dbReference type="ARBA" id="ARBA00022840"/>
    </source>
</evidence>
<dbReference type="GO" id="GO:0005978">
    <property type="term" value="P:glycogen biosynthetic process"/>
    <property type="evidence" value="ECO:0007669"/>
    <property type="project" value="UniProtKB-KW"/>
</dbReference>
<dbReference type="PANTHER" id="PTHR43523:SF2">
    <property type="entry name" value="GLUCOSE-1-PHOSPHATE ADENYLYLTRANSFERASE"/>
    <property type="match status" value="1"/>
</dbReference>
<dbReference type="Pfam" id="PF00483">
    <property type="entry name" value="NTP_transferase"/>
    <property type="match status" value="1"/>
</dbReference>
<comment type="similarity">
    <text evidence="1">Belongs to the bacterial/plant glucose-1-phosphate adenylyltransferase family.</text>
</comment>
<evidence type="ECO:0000256" key="4">
    <source>
        <dbReference type="ARBA" id="ARBA00022695"/>
    </source>
</evidence>
<keyword evidence="8" id="KW-0119">Carbohydrate metabolism</keyword>
<protein>
    <submittedName>
        <fullName evidence="11">Glucose-1-phosphate adenylyltransferase</fullName>
    </submittedName>
</protein>
<keyword evidence="2" id="KW-0321">Glycogen metabolism</keyword>
<evidence type="ECO:0000259" key="9">
    <source>
        <dbReference type="Pfam" id="PF00483"/>
    </source>
</evidence>
<keyword evidence="3 11" id="KW-0808">Transferase</keyword>
<dbReference type="InterPro" id="IPR011831">
    <property type="entry name" value="ADP-Glc_PPase"/>
</dbReference>
<dbReference type="SUPFAM" id="SSF53448">
    <property type="entry name" value="Nucleotide-diphospho-sugar transferases"/>
    <property type="match status" value="1"/>
</dbReference>
<evidence type="ECO:0000313" key="12">
    <source>
        <dbReference type="Proteomes" id="UP000244060"/>
    </source>
</evidence>
<dbReference type="RefSeq" id="WP_108220355.1">
    <property type="nucleotide sequence ID" value="NZ_CP090021.1"/>
</dbReference>
<dbReference type="PANTHER" id="PTHR43523">
    <property type="entry name" value="GLUCOSE-1-PHOSPHATE ADENYLYLTRANSFERASE-RELATED"/>
    <property type="match status" value="1"/>
</dbReference>
<reference evidence="11 12" key="1">
    <citation type="submission" date="2018-04" db="EMBL/GenBank/DDBJ databases">
        <title>Genomic Encyclopedia of Type Strains, Phase III (KMG-III): the genomes of soil and plant-associated and newly described type strains.</title>
        <authorList>
            <person name="Whitman W."/>
        </authorList>
    </citation>
    <scope>NUCLEOTIDE SEQUENCE [LARGE SCALE GENOMIC DNA]</scope>
    <source>
        <strain evidence="11 12">KA25</strain>
    </source>
</reference>
<dbReference type="InterPro" id="IPR005835">
    <property type="entry name" value="NTP_transferase_dom"/>
</dbReference>
<dbReference type="InterPro" id="IPR005836">
    <property type="entry name" value="ADP_Glu_pyroP_CS"/>
</dbReference>
<comment type="caution">
    <text evidence="11">The sequence shown here is derived from an EMBL/GenBank/DDBJ whole genome shotgun (WGS) entry which is preliminary data.</text>
</comment>
<dbReference type="AlphaFoldDB" id="A0A2T5KC42"/>
<dbReference type="Gene3D" id="3.90.550.10">
    <property type="entry name" value="Spore Coat Polysaccharide Biosynthesis Protein SpsA, Chain A"/>
    <property type="match status" value="1"/>
</dbReference>
<evidence type="ECO:0000256" key="1">
    <source>
        <dbReference type="ARBA" id="ARBA00010443"/>
    </source>
</evidence>
<evidence type="ECO:0000256" key="8">
    <source>
        <dbReference type="ARBA" id="ARBA00023277"/>
    </source>
</evidence>
<dbReference type="GO" id="GO:0005524">
    <property type="term" value="F:ATP binding"/>
    <property type="evidence" value="ECO:0007669"/>
    <property type="project" value="UniProtKB-KW"/>
</dbReference>
<evidence type="ECO:0000256" key="2">
    <source>
        <dbReference type="ARBA" id="ARBA00022600"/>
    </source>
</evidence>
<keyword evidence="7" id="KW-0320">Glycogen biosynthesis</keyword>
<evidence type="ECO:0000259" key="10">
    <source>
        <dbReference type="Pfam" id="PF24894"/>
    </source>
</evidence>
<dbReference type="Proteomes" id="UP000244060">
    <property type="component" value="Unassembled WGS sequence"/>
</dbReference>
<accession>A0A2T5KC42</accession>
<dbReference type="GO" id="GO:0008878">
    <property type="term" value="F:glucose-1-phosphate adenylyltransferase activity"/>
    <property type="evidence" value="ECO:0007669"/>
    <property type="project" value="InterPro"/>
</dbReference>
<gene>
    <name evidence="11" type="ORF">C8J28_103109</name>
</gene>
<sequence length="409" mass="43791">MRDARRPDLTATATVLLAGGRGSRLHELTSRECKPALPFAGPRRIVDFTLANAVRSGLGRMIVATQYRPETLARHLKTHWAGQFAPGALRLREGTAVTGTPQGYGGTAAAVAANLDELQAEGVRELVVLAADHVYAMDYAGMVAAHRASGASATVAVDTVPRHRASAFGVVRTSEGSRIESFLEKPDPVPADPALPGRAQVSMGIYVFDLDWLASVLRIIPGTAQDFGNDILPLAVALGEANAYRVPDEGFYWRDVGTLDAYRLAQLEFQRGEPPCALPPRIGASEHEMRAASGELIQFAFRMQTGGMSLHAPRLGADTPGRWTMLDESVLLPGARVAPGVRLTRTIVAPGTSVPAGLVIGEDADEDARWFRRTEEGTVLVTTQMLARRAADRGRPVAPFADSRMGRSA</sequence>
<proteinExistence type="inferred from homology"/>
<dbReference type="OrthoDB" id="9801810at2"/>
<keyword evidence="5" id="KW-0547">Nucleotide-binding</keyword>
<feature type="domain" description="Nucleotidyl transferase" evidence="9">
    <location>
        <begin position="14"/>
        <end position="267"/>
    </location>
</feature>
<dbReference type="Gene3D" id="2.160.10.10">
    <property type="entry name" value="Hexapeptide repeat proteins"/>
    <property type="match status" value="1"/>
</dbReference>
<keyword evidence="4 11" id="KW-0548">Nucleotidyltransferase</keyword>
<organism evidence="11 12">
    <name type="scientific">Cereibacter azotoformans</name>
    <dbReference type="NCBI Taxonomy" id="43057"/>
    <lineage>
        <taxon>Bacteria</taxon>
        <taxon>Pseudomonadati</taxon>
        <taxon>Pseudomonadota</taxon>
        <taxon>Alphaproteobacteria</taxon>
        <taxon>Rhodobacterales</taxon>
        <taxon>Paracoccaceae</taxon>
        <taxon>Cereibacter</taxon>
    </lineage>
</organism>
<dbReference type="InterPro" id="IPR056818">
    <property type="entry name" value="GlmU/GlgC-like_hexapep"/>
</dbReference>
<dbReference type="Pfam" id="PF24894">
    <property type="entry name" value="Hexapep_GlmU"/>
    <property type="match status" value="1"/>
</dbReference>
<dbReference type="EMBL" id="QAOT01000003">
    <property type="protein sequence ID" value="PTR19983.1"/>
    <property type="molecule type" value="Genomic_DNA"/>
</dbReference>
<evidence type="ECO:0000256" key="3">
    <source>
        <dbReference type="ARBA" id="ARBA00022679"/>
    </source>
</evidence>
<dbReference type="PROSITE" id="PS00810">
    <property type="entry name" value="ADP_GLC_PYROPHOSPH_3"/>
    <property type="match status" value="1"/>
</dbReference>
<evidence type="ECO:0000313" key="11">
    <source>
        <dbReference type="EMBL" id="PTR19983.1"/>
    </source>
</evidence>
<dbReference type="InterPro" id="IPR029044">
    <property type="entry name" value="Nucleotide-diphossugar_trans"/>
</dbReference>
<feature type="domain" description="Glucose-1-phosphate adenylyltransferase/Bifunctional protein GlmU-like C-terminal hexapeptide" evidence="10">
    <location>
        <begin position="323"/>
        <end position="381"/>
    </location>
</feature>
<keyword evidence="12" id="KW-1185">Reference proteome</keyword>
<evidence type="ECO:0000256" key="7">
    <source>
        <dbReference type="ARBA" id="ARBA00023056"/>
    </source>
</evidence>
<evidence type="ECO:0000256" key="5">
    <source>
        <dbReference type="ARBA" id="ARBA00022741"/>
    </source>
</evidence>
<keyword evidence="6" id="KW-0067">ATP-binding</keyword>
<name>A0A2T5KC42_9RHOB</name>